<dbReference type="InterPro" id="IPR004099">
    <property type="entry name" value="Pyr_nucl-diS_OxRdtase_dimer"/>
</dbReference>
<evidence type="ECO:0000256" key="11">
    <source>
        <dbReference type="SAM" id="Phobius"/>
    </source>
</evidence>
<dbReference type="EMBL" id="CACSIO010000001">
    <property type="protein sequence ID" value="CAA0078785.1"/>
    <property type="molecule type" value="Genomic_DNA"/>
</dbReference>
<name>A0A5S9MQ84_9GAMM</name>
<evidence type="ECO:0000259" key="12">
    <source>
        <dbReference type="Pfam" id="PF02852"/>
    </source>
</evidence>
<feature type="binding site" evidence="8">
    <location>
        <position position="312"/>
    </location>
    <ligand>
        <name>FAD</name>
        <dbReference type="ChEBI" id="CHEBI:57692"/>
    </ligand>
</feature>
<evidence type="ECO:0000256" key="1">
    <source>
        <dbReference type="ARBA" id="ARBA00007532"/>
    </source>
</evidence>
<dbReference type="PANTHER" id="PTHR43014:SF2">
    <property type="entry name" value="MERCURIC REDUCTASE"/>
    <property type="match status" value="1"/>
</dbReference>
<dbReference type="InterPro" id="IPR036188">
    <property type="entry name" value="FAD/NAD-bd_sf"/>
</dbReference>
<proteinExistence type="inferred from homology"/>
<evidence type="ECO:0000313" key="14">
    <source>
        <dbReference type="EMBL" id="CAA0078785.1"/>
    </source>
</evidence>
<dbReference type="InterPro" id="IPR023753">
    <property type="entry name" value="FAD/NAD-binding_dom"/>
</dbReference>
<keyword evidence="7 10" id="KW-0676">Redox-active center</keyword>
<dbReference type="GO" id="GO:0003955">
    <property type="term" value="F:NAD(P)H dehydrogenase (quinone) activity"/>
    <property type="evidence" value="ECO:0007669"/>
    <property type="project" value="TreeGrafter"/>
</dbReference>
<dbReference type="PROSITE" id="PS00076">
    <property type="entry name" value="PYRIDINE_REDOX_1"/>
    <property type="match status" value="1"/>
</dbReference>
<protein>
    <submittedName>
        <fullName evidence="14">Mercuric reductase</fullName>
        <ecNumber evidence="14">1.16.1.1</ecNumber>
    </submittedName>
</protein>
<dbReference type="GO" id="GO:0050660">
    <property type="term" value="F:flavin adenine dinucleotide binding"/>
    <property type="evidence" value="ECO:0007669"/>
    <property type="project" value="TreeGrafter"/>
</dbReference>
<reference evidence="14 15" key="1">
    <citation type="submission" date="2019-11" db="EMBL/GenBank/DDBJ databases">
        <authorList>
            <person name="Holert J."/>
        </authorList>
    </citation>
    <scope>NUCLEOTIDE SEQUENCE [LARGE SCALE GENOMIC DNA]</scope>
    <source>
        <strain evidence="14">SB11_3</strain>
    </source>
</reference>
<dbReference type="FunFam" id="3.30.390.30:FF:000001">
    <property type="entry name" value="Dihydrolipoyl dehydrogenase"/>
    <property type="match status" value="1"/>
</dbReference>
<dbReference type="SUPFAM" id="SSF51905">
    <property type="entry name" value="FAD/NAD(P)-binding domain"/>
    <property type="match status" value="1"/>
</dbReference>
<dbReference type="PRINTS" id="PR00368">
    <property type="entry name" value="FADPNR"/>
</dbReference>
<feature type="binding site" evidence="8">
    <location>
        <position position="52"/>
    </location>
    <ligand>
        <name>FAD</name>
        <dbReference type="ChEBI" id="CHEBI:57692"/>
    </ligand>
</feature>
<comment type="cofactor">
    <cofactor evidence="8">
        <name>FAD</name>
        <dbReference type="ChEBI" id="CHEBI:57692"/>
    </cofactor>
    <text evidence="8">Binds 1 FAD per subunit.</text>
</comment>
<evidence type="ECO:0000256" key="5">
    <source>
        <dbReference type="ARBA" id="ARBA00023002"/>
    </source>
</evidence>
<dbReference type="PANTHER" id="PTHR43014">
    <property type="entry name" value="MERCURIC REDUCTASE"/>
    <property type="match status" value="1"/>
</dbReference>
<keyword evidence="11" id="KW-1133">Transmembrane helix</keyword>
<dbReference type="Pfam" id="PF07992">
    <property type="entry name" value="Pyr_redox_2"/>
    <property type="match status" value="1"/>
</dbReference>
<keyword evidence="2 10" id="KW-0285">Flavoprotein</keyword>
<sequence length="484" mass="52423">MAKYDYNLIVIGGGSAGLVASLIAAATGAKVALIEKHKMGGDCLNTGCVPSKALIQSAKVAHQMRHADHYGLKPRQPEIDFKSVMDRIHNIIATIEPHDSVERFTGLGVTCFSGDARLTGPHSISFSNADGEQSLTARSIVVATGAGPLVPPIEGLEDIDYLTSDDLWQLQSLPKRLLVLGAGPIGVEMAQAFARLGAQVTLADMTPTILYREDNDVAKIIAGCLTAEGLDIRTEHKLLRFEQCDGESTAVFDHRGEETRIAFDSTLLAFGRKANTHGFGLEELGVTLRQNQTIDANAFLQTNVPSIYVCGDVTGPYQFTHTASHQAWYAAINALFSPVKRFKADYSVIPWATFCAPEVARVGYNEKDADAECIAYETTLYDMADADRAIADSKNIGFIKVLTKPGSDKIIGATIVSENAGELINEFVIAMRHGLGLNKILSTIHIYPTYSEANKLAAGVWRKNHVPAVAVKLSTLFHALRRRL</sequence>
<evidence type="ECO:0000313" key="15">
    <source>
        <dbReference type="Proteomes" id="UP000441399"/>
    </source>
</evidence>
<feature type="disulfide bond" description="Redox-active" evidence="9">
    <location>
        <begin position="43"/>
        <end position="48"/>
    </location>
</feature>
<keyword evidence="6" id="KW-1015">Disulfide bond</keyword>
<feature type="domain" description="Pyridine nucleotide-disulphide oxidoreductase dimerisation" evidence="12">
    <location>
        <begin position="349"/>
        <end position="457"/>
    </location>
</feature>
<evidence type="ECO:0000256" key="4">
    <source>
        <dbReference type="ARBA" id="ARBA00022857"/>
    </source>
</evidence>
<organism evidence="14 15">
    <name type="scientific">BD1-7 clade bacterium</name>
    <dbReference type="NCBI Taxonomy" id="2029982"/>
    <lineage>
        <taxon>Bacteria</taxon>
        <taxon>Pseudomonadati</taxon>
        <taxon>Pseudomonadota</taxon>
        <taxon>Gammaproteobacteria</taxon>
        <taxon>Cellvibrionales</taxon>
        <taxon>Spongiibacteraceae</taxon>
        <taxon>BD1-7 clade</taxon>
    </lineage>
</organism>
<feature type="transmembrane region" description="Helical" evidence="11">
    <location>
        <begin position="6"/>
        <end position="29"/>
    </location>
</feature>
<dbReference type="Gene3D" id="3.30.390.30">
    <property type="match status" value="1"/>
</dbReference>
<evidence type="ECO:0000256" key="10">
    <source>
        <dbReference type="RuleBase" id="RU003691"/>
    </source>
</evidence>
<feature type="binding site" evidence="8">
    <location>
        <position position="271"/>
    </location>
    <ligand>
        <name>NAD(+)</name>
        <dbReference type="ChEBI" id="CHEBI:57540"/>
    </ligand>
</feature>
<keyword evidence="8" id="KW-0520">NAD</keyword>
<keyword evidence="3 8" id="KW-0274">FAD</keyword>
<keyword evidence="4" id="KW-0521">NADP</keyword>
<keyword evidence="15" id="KW-1185">Reference proteome</keyword>
<evidence type="ECO:0000259" key="13">
    <source>
        <dbReference type="Pfam" id="PF07992"/>
    </source>
</evidence>
<dbReference type="SUPFAM" id="SSF55424">
    <property type="entry name" value="FAD/NAD-linked reductases, dimerisation (C-terminal) domain"/>
    <property type="match status" value="1"/>
</dbReference>
<dbReference type="InterPro" id="IPR001100">
    <property type="entry name" value="Pyr_nuc-diS_OxRdtase"/>
</dbReference>
<feature type="domain" description="FAD/NAD(P)-binding" evidence="13">
    <location>
        <begin position="6"/>
        <end position="327"/>
    </location>
</feature>
<accession>A0A5S9MQ84</accession>
<feature type="binding site" evidence="8">
    <location>
        <begin position="181"/>
        <end position="188"/>
    </location>
    <ligand>
        <name>NAD(+)</name>
        <dbReference type="ChEBI" id="CHEBI:57540"/>
    </ligand>
</feature>
<evidence type="ECO:0000256" key="6">
    <source>
        <dbReference type="ARBA" id="ARBA00023157"/>
    </source>
</evidence>
<evidence type="ECO:0000256" key="7">
    <source>
        <dbReference type="ARBA" id="ARBA00023284"/>
    </source>
</evidence>
<gene>
    <name evidence="14" type="primary">merA</name>
    <name evidence="14" type="ORF">OPDIPICF_00039</name>
</gene>
<evidence type="ECO:0000256" key="3">
    <source>
        <dbReference type="ARBA" id="ARBA00022827"/>
    </source>
</evidence>
<evidence type="ECO:0000256" key="9">
    <source>
        <dbReference type="PIRSR" id="PIRSR000350-4"/>
    </source>
</evidence>
<dbReference type="AlphaFoldDB" id="A0A5S9MQ84"/>
<dbReference type="GO" id="GO:0016152">
    <property type="term" value="F:mercury (II) reductase (NADP+) activity"/>
    <property type="evidence" value="ECO:0007669"/>
    <property type="project" value="UniProtKB-EC"/>
</dbReference>
<dbReference type="Gene3D" id="3.50.50.60">
    <property type="entry name" value="FAD/NAD(P)-binding domain"/>
    <property type="match status" value="2"/>
</dbReference>
<dbReference type="InterPro" id="IPR012999">
    <property type="entry name" value="Pyr_OxRdtase_I_AS"/>
</dbReference>
<keyword evidence="5 10" id="KW-0560">Oxidoreductase</keyword>
<dbReference type="PRINTS" id="PR00411">
    <property type="entry name" value="PNDRDTASEI"/>
</dbReference>
<keyword evidence="11" id="KW-0812">Transmembrane</keyword>
<keyword evidence="8" id="KW-0547">Nucleotide-binding</keyword>
<dbReference type="PIRSF" id="PIRSF000350">
    <property type="entry name" value="Mercury_reductase_MerA"/>
    <property type="match status" value="1"/>
</dbReference>
<dbReference type="Pfam" id="PF02852">
    <property type="entry name" value="Pyr_redox_dim"/>
    <property type="match status" value="1"/>
</dbReference>
<dbReference type="Proteomes" id="UP000441399">
    <property type="component" value="Unassembled WGS sequence"/>
</dbReference>
<dbReference type="GO" id="GO:0016668">
    <property type="term" value="F:oxidoreductase activity, acting on a sulfur group of donors, NAD(P) as acceptor"/>
    <property type="evidence" value="ECO:0007669"/>
    <property type="project" value="InterPro"/>
</dbReference>
<dbReference type="InterPro" id="IPR016156">
    <property type="entry name" value="FAD/NAD-linked_Rdtase_dimer_sf"/>
</dbReference>
<evidence type="ECO:0000256" key="2">
    <source>
        <dbReference type="ARBA" id="ARBA00022630"/>
    </source>
</evidence>
<comment type="similarity">
    <text evidence="1 10">Belongs to the class-I pyridine nucleotide-disulfide oxidoreductase family.</text>
</comment>
<dbReference type="EC" id="1.16.1.1" evidence="14"/>
<evidence type="ECO:0000256" key="8">
    <source>
        <dbReference type="PIRSR" id="PIRSR000350-3"/>
    </source>
</evidence>
<keyword evidence="11" id="KW-0472">Membrane</keyword>